<evidence type="ECO:0000313" key="2">
    <source>
        <dbReference type="EMBL" id="EME46907.1"/>
    </source>
</evidence>
<feature type="compositionally biased region" description="Polar residues" evidence="1">
    <location>
        <begin position="44"/>
        <end position="58"/>
    </location>
</feature>
<reference evidence="3" key="1">
    <citation type="journal article" date="2012" name="PLoS Genet.">
        <title>The genomes of the fungal plant pathogens Cladosporium fulvum and Dothistroma septosporum reveal adaptation to different hosts and lifestyles but also signatures of common ancestry.</title>
        <authorList>
            <person name="de Wit P.J.G.M."/>
            <person name="van der Burgt A."/>
            <person name="Oekmen B."/>
            <person name="Stergiopoulos I."/>
            <person name="Abd-Elsalam K.A."/>
            <person name="Aerts A.L."/>
            <person name="Bahkali A.H."/>
            <person name="Beenen H.G."/>
            <person name="Chettri P."/>
            <person name="Cox M.P."/>
            <person name="Datema E."/>
            <person name="de Vries R.P."/>
            <person name="Dhillon B."/>
            <person name="Ganley A.R."/>
            <person name="Griffiths S.A."/>
            <person name="Guo Y."/>
            <person name="Hamelin R.C."/>
            <person name="Henrissat B."/>
            <person name="Kabir M.S."/>
            <person name="Jashni M.K."/>
            <person name="Kema G."/>
            <person name="Klaubauf S."/>
            <person name="Lapidus A."/>
            <person name="Levasseur A."/>
            <person name="Lindquist E."/>
            <person name="Mehrabi R."/>
            <person name="Ohm R.A."/>
            <person name="Owen T.J."/>
            <person name="Salamov A."/>
            <person name="Schwelm A."/>
            <person name="Schijlen E."/>
            <person name="Sun H."/>
            <person name="van den Burg H.A."/>
            <person name="van Ham R.C.H.J."/>
            <person name="Zhang S."/>
            <person name="Goodwin S.B."/>
            <person name="Grigoriev I.V."/>
            <person name="Collemare J."/>
            <person name="Bradshaw R.E."/>
        </authorList>
    </citation>
    <scope>NUCLEOTIDE SEQUENCE [LARGE SCALE GENOMIC DNA]</scope>
    <source>
        <strain evidence="3">NZE10 / CBS 128990</strain>
    </source>
</reference>
<proteinExistence type="predicted"/>
<evidence type="ECO:0000256" key="1">
    <source>
        <dbReference type="SAM" id="MobiDB-lite"/>
    </source>
</evidence>
<protein>
    <submittedName>
        <fullName evidence="2">Uncharacterized protein</fullName>
    </submittedName>
</protein>
<sequence>MKQLMDKARFGWRKGDFAGLVGPSHHPTGRLYRKSFESKHLTNHINLTESKVSNSKSPRSLKRGLATSRPSPRLMVSSHQATAVTVALSVNASSA</sequence>
<dbReference type="Proteomes" id="UP000016933">
    <property type="component" value="Unassembled WGS sequence"/>
</dbReference>
<dbReference type="HOGENOM" id="CLU_2372775_0_0_1"/>
<dbReference type="AlphaFoldDB" id="N1PU45"/>
<gene>
    <name evidence="2" type="ORF">DOTSEDRAFT_70752</name>
</gene>
<accession>N1PU45</accession>
<name>N1PU45_DOTSN</name>
<dbReference type="EMBL" id="KB446537">
    <property type="protein sequence ID" value="EME46907.1"/>
    <property type="molecule type" value="Genomic_DNA"/>
</dbReference>
<keyword evidence="3" id="KW-1185">Reference proteome</keyword>
<organism evidence="2 3">
    <name type="scientific">Dothistroma septosporum (strain NZE10 / CBS 128990)</name>
    <name type="common">Red band needle blight fungus</name>
    <name type="synonym">Mycosphaerella pini</name>
    <dbReference type="NCBI Taxonomy" id="675120"/>
    <lineage>
        <taxon>Eukaryota</taxon>
        <taxon>Fungi</taxon>
        <taxon>Dikarya</taxon>
        <taxon>Ascomycota</taxon>
        <taxon>Pezizomycotina</taxon>
        <taxon>Dothideomycetes</taxon>
        <taxon>Dothideomycetidae</taxon>
        <taxon>Mycosphaerellales</taxon>
        <taxon>Mycosphaerellaceae</taxon>
        <taxon>Dothistroma</taxon>
    </lineage>
</organism>
<feature type="region of interest" description="Disordered" evidence="1">
    <location>
        <begin position="44"/>
        <end position="77"/>
    </location>
</feature>
<reference evidence="2 3" key="2">
    <citation type="journal article" date="2012" name="PLoS Pathog.">
        <title>Diverse lifestyles and strategies of plant pathogenesis encoded in the genomes of eighteen Dothideomycetes fungi.</title>
        <authorList>
            <person name="Ohm R.A."/>
            <person name="Feau N."/>
            <person name="Henrissat B."/>
            <person name="Schoch C.L."/>
            <person name="Horwitz B.A."/>
            <person name="Barry K.W."/>
            <person name="Condon B.J."/>
            <person name="Copeland A.C."/>
            <person name="Dhillon B."/>
            <person name="Glaser F."/>
            <person name="Hesse C.N."/>
            <person name="Kosti I."/>
            <person name="LaButti K."/>
            <person name="Lindquist E.A."/>
            <person name="Lucas S."/>
            <person name="Salamov A.A."/>
            <person name="Bradshaw R.E."/>
            <person name="Ciuffetti L."/>
            <person name="Hamelin R.C."/>
            <person name="Kema G.H.J."/>
            <person name="Lawrence C."/>
            <person name="Scott J.A."/>
            <person name="Spatafora J.W."/>
            <person name="Turgeon B.G."/>
            <person name="de Wit P.J.G.M."/>
            <person name="Zhong S."/>
            <person name="Goodwin S.B."/>
            <person name="Grigoriev I.V."/>
        </authorList>
    </citation>
    <scope>NUCLEOTIDE SEQUENCE [LARGE SCALE GENOMIC DNA]</scope>
    <source>
        <strain evidence="3">NZE10 / CBS 128990</strain>
    </source>
</reference>
<evidence type="ECO:0000313" key="3">
    <source>
        <dbReference type="Proteomes" id="UP000016933"/>
    </source>
</evidence>